<dbReference type="EMBL" id="JAERWK010000031">
    <property type="protein sequence ID" value="MBM9469622.1"/>
    <property type="molecule type" value="Genomic_DNA"/>
</dbReference>
<evidence type="ECO:0000313" key="3">
    <source>
        <dbReference type="Proteomes" id="UP000663792"/>
    </source>
</evidence>
<keyword evidence="3" id="KW-1185">Reference proteome</keyword>
<comment type="caution">
    <text evidence="2">The sequence shown here is derived from an EMBL/GenBank/DDBJ whole genome shotgun (WGS) entry which is preliminary data.</text>
</comment>
<feature type="region of interest" description="Disordered" evidence="1">
    <location>
        <begin position="46"/>
        <end position="68"/>
    </location>
</feature>
<sequence length="68" mass="6759">MSLMKKLGGIGGLIALANSPAGKKAIAKAQQLAADPKNRAKVEQLLKKVTGKGTPPTGGPTSGAAPRP</sequence>
<organism evidence="2 3">
    <name type="scientific">Nakamurella leprariae</name>
    <dbReference type="NCBI Taxonomy" id="2803911"/>
    <lineage>
        <taxon>Bacteria</taxon>
        <taxon>Bacillati</taxon>
        <taxon>Actinomycetota</taxon>
        <taxon>Actinomycetes</taxon>
        <taxon>Nakamurellales</taxon>
        <taxon>Nakamurellaceae</taxon>
        <taxon>Nakamurella</taxon>
    </lineage>
</organism>
<accession>A0A938YF82</accession>
<name>A0A938YF82_9ACTN</name>
<reference evidence="2" key="1">
    <citation type="submission" date="2021-01" db="EMBL/GenBank/DDBJ databases">
        <title>YIM 132084 draft genome.</title>
        <authorList>
            <person name="An D."/>
        </authorList>
    </citation>
    <scope>NUCLEOTIDE SEQUENCE</scope>
    <source>
        <strain evidence="2">YIM 132084</strain>
    </source>
</reference>
<dbReference type="RefSeq" id="WP_205262584.1">
    <property type="nucleotide sequence ID" value="NZ_JAERWK010000031.1"/>
</dbReference>
<gene>
    <name evidence="2" type="ORF">JL106_20245</name>
</gene>
<dbReference type="AlphaFoldDB" id="A0A938YF82"/>
<dbReference type="Proteomes" id="UP000663792">
    <property type="component" value="Unassembled WGS sequence"/>
</dbReference>
<protein>
    <submittedName>
        <fullName evidence="2">Uncharacterized protein</fullName>
    </submittedName>
</protein>
<evidence type="ECO:0000313" key="2">
    <source>
        <dbReference type="EMBL" id="MBM9469622.1"/>
    </source>
</evidence>
<evidence type="ECO:0000256" key="1">
    <source>
        <dbReference type="SAM" id="MobiDB-lite"/>
    </source>
</evidence>
<proteinExistence type="predicted"/>